<evidence type="ECO:0000256" key="1">
    <source>
        <dbReference type="ARBA" id="ARBA00005046"/>
    </source>
</evidence>
<feature type="domain" description="MoaB/Mog" evidence="4">
    <location>
        <begin position="37"/>
        <end position="179"/>
    </location>
</feature>
<dbReference type="CDD" id="cd00886">
    <property type="entry name" value="MogA_MoaB"/>
    <property type="match status" value="1"/>
</dbReference>
<dbReference type="Pfam" id="PF00994">
    <property type="entry name" value="MoCF_biosynth"/>
    <property type="match status" value="1"/>
</dbReference>
<dbReference type="RefSeq" id="WP_272171362.1">
    <property type="nucleotide sequence ID" value="NZ_JAQOSL010000029.1"/>
</dbReference>
<keyword evidence="6" id="KW-1185">Reference proteome</keyword>
<evidence type="ECO:0000256" key="3">
    <source>
        <dbReference type="SAM" id="MobiDB-lite"/>
    </source>
</evidence>
<dbReference type="InterPro" id="IPR036425">
    <property type="entry name" value="MoaB/Mog-like_dom_sf"/>
</dbReference>
<evidence type="ECO:0000313" key="5">
    <source>
        <dbReference type="EMBL" id="MFC5807289.1"/>
    </source>
</evidence>
<feature type="region of interest" description="Disordered" evidence="3">
    <location>
        <begin position="1"/>
        <end position="29"/>
    </location>
</feature>
<dbReference type="PANTHER" id="PTHR43764:SF1">
    <property type="entry name" value="MOLYBDOPTERIN MOLYBDOTRANSFERASE"/>
    <property type="match status" value="1"/>
</dbReference>
<dbReference type="PANTHER" id="PTHR43764">
    <property type="entry name" value="MOLYBDENUM COFACTOR BIOSYNTHESIS"/>
    <property type="match status" value="1"/>
</dbReference>
<gene>
    <name evidence="5" type="ORF">ACFQGO_07160</name>
</gene>
<sequence length="214" mass="21272">MTAAPHPSPDPAPHGSASAPAPAPAPAEGARAPYRALVVTASNRASAGVYEDKGGPLIAEGLTRFGFAVEGPQVVPDGDPVEAALRAGVAAGYDVIVTTGGTGLSPTDRTPEATRALLDHEVPGIPEAIRAYGRDKVPTAALSRGLAGVAGRTLIVNLPGSTGGVRDGLAVLEPLLTHAVDQIRGGDHPRPADGAGAPAAERHERSSGPHGGAS</sequence>
<dbReference type="Gene3D" id="3.40.980.10">
    <property type="entry name" value="MoaB/Mog-like domain"/>
    <property type="match status" value="1"/>
</dbReference>
<dbReference type="Proteomes" id="UP001596112">
    <property type="component" value="Unassembled WGS sequence"/>
</dbReference>
<dbReference type="EMBL" id="JBHSNZ010000004">
    <property type="protein sequence ID" value="MFC5807289.1"/>
    <property type="molecule type" value="Genomic_DNA"/>
</dbReference>
<dbReference type="InterPro" id="IPR001453">
    <property type="entry name" value="MoaB/Mog_dom"/>
</dbReference>
<evidence type="ECO:0000256" key="2">
    <source>
        <dbReference type="ARBA" id="ARBA00023150"/>
    </source>
</evidence>
<dbReference type="InterPro" id="IPR051920">
    <property type="entry name" value="MPT_Adenylyltrnsfr/MoaC-Rel"/>
</dbReference>
<feature type="compositionally biased region" description="Low complexity" evidence="3">
    <location>
        <begin position="13"/>
        <end position="29"/>
    </location>
</feature>
<keyword evidence="2" id="KW-0501">Molybdenum cofactor biosynthesis</keyword>
<dbReference type="SUPFAM" id="SSF53218">
    <property type="entry name" value="Molybdenum cofactor biosynthesis proteins"/>
    <property type="match status" value="1"/>
</dbReference>
<dbReference type="SMART" id="SM00852">
    <property type="entry name" value="MoCF_biosynth"/>
    <property type="match status" value="1"/>
</dbReference>
<dbReference type="InterPro" id="IPR008284">
    <property type="entry name" value="MoCF_biosynth_CS"/>
</dbReference>
<reference evidence="6" key="1">
    <citation type="journal article" date="2019" name="Int. J. Syst. Evol. Microbiol.">
        <title>The Global Catalogue of Microorganisms (GCM) 10K type strain sequencing project: providing services to taxonomists for standard genome sequencing and annotation.</title>
        <authorList>
            <consortium name="The Broad Institute Genomics Platform"/>
            <consortium name="The Broad Institute Genome Sequencing Center for Infectious Disease"/>
            <person name="Wu L."/>
            <person name="Ma J."/>
        </authorList>
    </citation>
    <scope>NUCLEOTIDE SEQUENCE [LARGE SCALE GENOMIC DNA]</scope>
    <source>
        <strain evidence="6">JCM 9918</strain>
    </source>
</reference>
<feature type="compositionally biased region" description="Pro residues" evidence="3">
    <location>
        <begin position="1"/>
        <end position="12"/>
    </location>
</feature>
<feature type="region of interest" description="Disordered" evidence="3">
    <location>
        <begin position="181"/>
        <end position="214"/>
    </location>
</feature>
<evidence type="ECO:0000313" key="6">
    <source>
        <dbReference type="Proteomes" id="UP001596112"/>
    </source>
</evidence>
<comment type="caution">
    <text evidence="5">The sequence shown here is derived from an EMBL/GenBank/DDBJ whole genome shotgun (WGS) entry which is preliminary data.</text>
</comment>
<organism evidence="5 6">
    <name type="scientific">Streptomyces heilongjiangensis</name>
    <dbReference type="NCBI Taxonomy" id="945052"/>
    <lineage>
        <taxon>Bacteria</taxon>
        <taxon>Bacillati</taxon>
        <taxon>Actinomycetota</taxon>
        <taxon>Actinomycetes</taxon>
        <taxon>Kitasatosporales</taxon>
        <taxon>Streptomycetaceae</taxon>
        <taxon>Streptomyces</taxon>
    </lineage>
</organism>
<proteinExistence type="predicted"/>
<name>A0ABW1B2W2_9ACTN</name>
<dbReference type="PROSITE" id="PS01078">
    <property type="entry name" value="MOCF_BIOSYNTHESIS_1"/>
    <property type="match status" value="1"/>
</dbReference>
<comment type="pathway">
    <text evidence="1">Cofactor biosynthesis; molybdopterin biosynthesis.</text>
</comment>
<evidence type="ECO:0000259" key="4">
    <source>
        <dbReference type="SMART" id="SM00852"/>
    </source>
</evidence>
<dbReference type="NCBIfam" id="TIGR00177">
    <property type="entry name" value="molyb_syn"/>
    <property type="match status" value="1"/>
</dbReference>
<accession>A0ABW1B2W2</accession>
<protein>
    <submittedName>
        <fullName evidence="5">Molybdenum cofactor biosynthesis protein B</fullName>
    </submittedName>
</protein>